<keyword evidence="8" id="KW-1185">Reference proteome</keyword>
<feature type="domain" description="Core-binding (CB)" evidence="6">
    <location>
        <begin position="9"/>
        <end position="91"/>
    </location>
</feature>
<comment type="caution">
    <text evidence="7">The sequence shown here is derived from an EMBL/GenBank/DDBJ whole genome shotgun (WGS) entry which is preliminary data.</text>
</comment>
<dbReference type="CDD" id="cd00397">
    <property type="entry name" value="DNA_BRE_C"/>
    <property type="match status" value="1"/>
</dbReference>
<accession>A0ABQ3HJ98</accession>
<dbReference type="InterPro" id="IPR044068">
    <property type="entry name" value="CB"/>
</dbReference>
<dbReference type="PROSITE" id="PS51900">
    <property type="entry name" value="CB"/>
    <property type="match status" value="1"/>
</dbReference>
<sequence>MEPIDPTPAALLGLLPEWELALRAENKTPGTIEAYVSGTRRYLDWCAAADAAPMLRTSLQTWMADLLEAGSAPGTVLARKQSVKRFADWLLATGHLPGHPFVGVKGPAQRRPIVLPLSDDELRALIATCTHPVHRPDEKLHHRRDEALIRLMLETGIRAGEVVALDLADLDLDIHRITIRRGKGGGLRTIPVGVTTIAAIRRYLPERDQHPAADGPRLWLGERGATFGYDGLNQALRRRARHAGITGFHLHRLRHTAAHRWLAAGGSESGLMAVAGWSRTDMLVRYTRATAAERAAAEALRLDLGNL</sequence>
<dbReference type="SUPFAM" id="SSF56349">
    <property type="entry name" value="DNA breaking-rejoining enzymes"/>
    <property type="match status" value="1"/>
</dbReference>
<dbReference type="PANTHER" id="PTHR30349">
    <property type="entry name" value="PHAGE INTEGRASE-RELATED"/>
    <property type="match status" value="1"/>
</dbReference>
<dbReference type="Gene3D" id="1.10.443.10">
    <property type="entry name" value="Intergrase catalytic core"/>
    <property type="match status" value="1"/>
</dbReference>
<dbReference type="InterPro" id="IPR050090">
    <property type="entry name" value="Tyrosine_recombinase_XerCD"/>
</dbReference>
<evidence type="ECO:0000313" key="8">
    <source>
        <dbReference type="Proteomes" id="UP000597341"/>
    </source>
</evidence>
<dbReference type="InterPro" id="IPR013762">
    <property type="entry name" value="Integrase-like_cat_sf"/>
</dbReference>
<organism evidence="7 8">
    <name type="scientific">Nocardioides flavus</name>
    <name type="common">ex Wang et al. 2016</name>
    <dbReference type="NCBI Taxonomy" id="2058780"/>
    <lineage>
        <taxon>Bacteria</taxon>
        <taxon>Bacillati</taxon>
        <taxon>Actinomycetota</taxon>
        <taxon>Actinomycetes</taxon>
        <taxon>Propionibacteriales</taxon>
        <taxon>Nocardioidaceae</taxon>
        <taxon>Nocardioides</taxon>
    </lineage>
</organism>
<feature type="domain" description="Tyr recombinase" evidence="5">
    <location>
        <begin position="112"/>
        <end position="300"/>
    </location>
</feature>
<dbReference type="Pfam" id="PF00589">
    <property type="entry name" value="Phage_integrase"/>
    <property type="match status" value="1"/>
</dbReference>
<protein>
    <recommendedName>
        <fullName evidence="9">Site-specific recombinase XerD</fullName>
    </recommendedName>
</protein>
<name>A0ABQ3HJ98_9ACTN</name>
<comment type="similarity">
    <text evidence="1">Belongs to the 'phage' integrase family.</text>
</comment>
<dbReference type="Gene3D" id="1.10.150.130">
    <property type="match status" value="1"/>
</dbReference>
<evidence type="ECO:0000259" key="6">
    <source>
        <dbReference type="PROSITE" id="PS51900"/>
    </source>
</evidence>
<dbReference type="PROSITE" id="PS51898">
    <property type="entry name" value="TYR_RECOMBINASE"/>
    <property type="match status" value="1"/>
</dbReference>
<keyword evidence="3" id="KW-0233">DNA recombination</keyword>
<dbReference type="EMBL" id="BNAD01000005">
    <property type="protein sequence ID" value="GHE17743.1"/>
    <property type="molecule type" value="Genomic_DNA"/>
</dbReference>
<evidence type="ECO:0000313" key="7">
    <source>
        <dbReference type="EMBL" id="GHE17743.1"/>
    </source>
</evidence>
<evidence type="ECO:0000259" key="5">
    <source>
        <dbReference type="PROSITE" id="PS51898"/>
    </source>
</evidence>
<proteinExistence type="inferred from homology"/>
<dbReference type="InterPro" id="IPR002104">
    <property type="entry name" value="Integrase_catalytic"/>
</dbReference>
<evidence type="ECO:0000256" key="2">
    <source>
        <dbReference type="ARBA" id="ARBA00023125"/>
    </source>
</evidence>
<dbReference type="Proteomes" id="UP000597341">
    <property type="component" value="Unassembled WGS sequence"/>
</dbReference>
<evidence type="ECO:0008006" key="9">
    <source>
        <dbReference type="Google" id="ProtNLM"/>
    </source>
</evidence>
<reference evidence="8" key="1">
    <citation type="journal article" date="2019" name="Int. J. Syst. Evol. Microbiol.">
        <title>The Global Catalogue of Microorganisms (GCM) 10K type strain sequencing project: providing services to taxonomists for standard genome sequencing and annotation.</title>
        <authorList>
            <consortium name="The Broad Institute Genomics Platform"/>
            <consortium name="The Broad Institute Genome Sequencing Center for Infectious Disease"/>
            <person name="Wu L."/>
            <person name="Ma J."/>
        </authorList>
    </citation>
    <scope>NUCLEOTIDE SEQUENCE [LARGE SCALE GENOMIC DNA]</scope>
    <source>
        <strain evidence="8">CGMCC 1.12791</strain>
    </source>
</reference>
<dbReference type="InterPro" id="IPR011010">
    <property type="entry name" value="DNA_brk_join_enz"/>
</dbReference>
<evidence type="ECO:0000256" key="4">
    <source>
        <dbReference type="PROSITE-ProRule" id="PRU01248"/>
    </source>
</evidence>
<gene>
    <name evidence="7" type="ORF">GCM10011376_23530</name>
</gene>
<evidence type="ECO:0000256" key="3">
    <source>
        <dbReference type="ARBA" id="ARBA00023172"/>
    </source>
</evidence>
<evidence type="ECO:0000256" key="1">
    <source>
        <dbReference type="ARBA" id="ARBA00008857"/>
    </source>
</evidence>
<dbReference type="PANTHER" id="PTHR30349:SF41">
    <property type="entry name" value="INTEGRASE_RECOMBINASE PROTEIN MJ0367-RELATED"/>
    <property type="match status" value="1"/>
</dbReference>
<keyword evidence="2 4" id="KW-0238">DNA-binding</keyword>
<dbReference type="InterPro" id="IPR010998">
    <property type="entry name" value="Integrase_recombinase_N"/>
</dbReference>
<dbReference type="RefSeq" id="WP_191279666.1">
    <property type="nucleotide sequence ID" value="NZ_BNAD01000005.1"/>
</dbReference>